<evidence type="ECO:0000313" key="3">
    <source>
        <dbReference type="Proteomes" id="UP000033710"/>
    </source>
</evidence>
<dbReference type="VEuPathDB" id="FungiDB:SPSK_09886"/>
<feature type="compositionally biased region" description="Basic and acidic residues" evidence="1">
    <location>
        <begin position="121"/>
        <end position="153"/>
    </location>
</feature>
<comment type="caution">
    <text evidence="2">The sequence shown here is derived from an EMBL/GenBank/DDBJ whole genome shotgun (WGS) entry which is preliminary data.</text>
</comment>
<dbReference type="KEGG" id="ssck:SPSK_09886"/>
<accession>A0A0F2MCM3</accession>
<evidence type="ECO:0000313" key="2">
    <source>
        <dbReference type="EMBL" id="KJR85911.1"/>
    </source>
</evidence>
<reference evidence="2 3" key="2">
    <citation type="journal article" date="2015" name="Eukaryot. Cell">
        <title>Asexual propagation of a virulent clone complex in a human and feline outbreak of sporotrichosis.</title>
        <authorList>
            <person name="Teixeira Mde M."/>
            <person name="Rodrigues A.M."/>
            <person name="Tsui C.K."/>
            <person name="de Almeida L.G."/>
            <person name="Van Diepeningen A.D."/>
            <person name="van den Ende B.G."/>
            <person name="Fernandes G.F."/>
            <person name="Kano R."/>
            <person name="Hamelin R.C."/>
            <person name="Lopes-Bezerra L.M."/>
            <person name="Vasconcelos A.T."/>
            <person name="de Hoog S."/>
            <person name="de Camargo Z.P."/>
            <person name="Felipe M.S."/>
        </authorList>
    </citation>
    <scope>NUCLEOTIDE SEQUENCE [LARGE SCALE GENOMIC DNA]</scope>
    <source>
        <strain evidence="2 3">1099-18</strain>
    </source>
</reference>
<feature type="compositionally biased region" description="Basic and acidic residues" evidence="1">
    <location>
        <begin position="169"/>
        <end position="181"/>
    </location>
</feature>
<gene>
    <name evidence="2" type="ORF">SPSK_09886</name>
</gene>
<dbReference type="AlphaFoldDB" id="A0A0F2MCM3"/>
<proteinExistence type="predicted"/>
<reference evidence="2 3" key="1">
    <citation type="journal article" date="2014" name="BMC Genomics">
        <title>Comparative genomics of the major fungal agents of human and animal Sporotrichosis: Sporothrix schenckii and Sporothrix brasiliensis.</title>
        <authorList>
            <person name="Teixeira M.M."/>
            <person name="de Almeida L.G."/>
            <person name="Kubitschek-Barreira P."/>
            <person name="Alves F.L."/>
            <person name="Kioshima E.S."/>
            <person name="Abadio A.K."/>
            <person name="Fernandes L."/>
            <person name="Derengowski L.S."/>
            <person name="Ferreira K.S."/>
            <person name="Souza R.C."/>
            <person name="Ruiz J.C."/>
            <person name="de Andrade N.C."/>
            <person name="Paes H.C."/>
            <person name="Nicola A.M."/>
            <person name="Albuquerque P."/>
            <person name="Gerber A.L."/>
            <person name="Martins V.P."/>
            <person name="Peconick L.D."/>
            <person name="Neto A.V."/>
            <person name="Chaucanez C.B."/>
            <person name="Silva P.A."/>
            <person name="Cunha O.L."/>
            <person name="de Oliveira F.F."/>
            <person name="dos Santos T.C."/>
            <person name="Barros A.L."/>
            <person name="Soares M.A."/>
            <person name="de Oliveira L.M."/>
            <person name="Marini M.M."/>
            <person name="Villalobos-Duno H."/>
            <person name="Cunha M.M."/>
            <person name="de Hoog S."/>
            <person name="da Silveira J.F."/>
            <person name="Henrissat B."/>
            <person name="Nino-Vega G.A."/>
            <person name="Cisalpino P.S."/>
            <person name="Mora-Montes H.M."/>
            <person name="Almeida S.R."/>
            <person name="Stajich J.E."/>
            <person name="Lopes-Bezerra L.M."/>
            <person name="Vasconcelos A.T."/>
            <person name="Felipe M.S."/>
        </authorList>
    </citation>
    <scope>NUCLEOTIDE SEQUENCE [LARGE SCALE GENOMIC DNA]</scope>
    <source>
        <strain evidence="2 3">1099-18</strain>
    </source>
</reference>
<evidence type="ECO:0000256" key="1">
    <source>
        <dbReference type="SAM" id="MobiDB-lite"/>
    </source>
</evidence>
<dbReference type="GeneID" id="27671730"/>
<protein>
    <submittedName>
        <fullName evidence="2">Uncharacterized protein</fullName>
    </submittedName>
</protein>
<dbReference type="EMBL" id="AXCR01000007">
    <property type="protein sequence ID" value="KJR85911.1"/>
    <property type="molecule type" value="Genomic_DNA"/>
</dbReference>
<feature type="compositionally biased region" description="Basic and acidic residues" evidence="1">
    <location>
        <begin position="85"/>
        <end position="115"/>
    </location>
</feature>
<dbReference type="RefSeq" id="XP_016588587.1">
    <property type="nucleotide sequence ID" value="XM_016736453.1"/>
</dbReference>
<name>A0A0F2MCM3_SPOSC</name>
<organism evidence="2 3">
    <name type="scientific">Sporothrix schenckii 1099-18</name>
    <dbReference type="NCBI Taxonomy" id="1397361"/>
    <lineage>
        <taxon>Eukaryota</taxon>
        <taxon>Fungi</taxon>
        <taxon>Dikarya</taxon>
        <taxon>Ascomycota</taxon>
        <taxon>Pezizomycotina</taxon>
        <taxon>Sordariomycetes</taxon>
        <taxon>Sordariomycetidae</taxon>
        <taxon>Ophiostomatales</taxon>
        <taxon>Ophiostomataceae</taxon>
        <taxon>Sporothrix</taxon>
    </lineage>
</organism>
<dbReference type="Proteomes" id="UP000033710">
    <property type="component" value="Unassembled WGS sequence"/>
</dbReference>
<sequence length="181" mass="19531">MTTWFGGQPSAHVHFHLHPHPRPRSRLYCHAGLVSGTRRREPAAKAWRCTPIPSAPGLLGALFTASGVSEGAGRGGANTSVSMSRVRDRRTISGCDERMERDLDGGEQTSGDKGHGWMGKEIGDEAKDTSGKEATSDDKLLKEDTGNPDEEKRKTAKVTAQTTASQWMADDKNKACKDAQA</sequence>
<feature type="region of interest" description="Disordered" evidence="1">
    <location>
        <begin position="68"/>
        <end position="181"/>
    </location>
</feature>